<keyword evidence="7" id="KW-1185">Reference proteome</keyword>
<name>A0A5J5F0Y4_9PEZI</name>
<dbReference type="InParanoid" id="A0A5J5F0Y4"/>
<dbReference type="PRINTS" id="PR00081">
    <property type="entry name" value="GDHRDH"/>
</dbReference>
<organism evidence="6 7">
    <name type="scientific">Sphaerosporella brunnea</name>
    <dbReference type="NCBI Taxonomy" id="1250544"/>
    <lineage>
        <taxon>Eukaryota</taxon>
        <taxon>Fungi</taxon>
        <taxon>Dikarya</taxon>
        <taxon>Ascomycota</taxon>
        <taxon>Pezizomycotina</taxon>
        <taxon>Pezizomycetes</taxon>
        <taxon>Pezizales</taxon>
        <taxon>Pyronemataceae</taxon>
        <taxon>Sphaerosporella</taxon>
    </lineage>
</organism>
<protein>
    <recommendedName>
        <fullName evidence="5">Ketoreductase domain-containing protein</fullName>
    </recommendedName>
</protein>
<dbReference type="InterPro" id="IPR057326">
    <property type="entry name" value="KR_dom"/>
</dbReference>
<comment type="caution">
    <text evidence="6">The sequence shown here is derived from an EMBL/GenBank/DDBJ whole genome shotgun (WGS) entry which is preliminary data.</text>
</comment>
<keyword evidence="2" id="KW-0521">NADP</keyword>
<comment type="similarity">
    <text evidence="1 4">Belongs to the short-chain dehydrogenases/reductases (SDR) family.</text>
</comment>
<evidence type="ECO:0000313" key="7">
    <source>
        <dbReference type="Proteomes" id="UP000326924"/>
    </source>
</evidence>
<dbReference type="Pfam" id="PF00106">
    <property type="entry name" value="adh_short"/>
    <property type="match status" value="1"/>
</dbReference>
<dbReference type="FunFam" id="3.40.50.720:FF:000084">
    <property type="entry name" value="Short-chain dehydrogenase reductase"/>
    <property type="match status" value="1"/>
</dbReference>
<evidence type="ECO:0000256" key="1">
    <source>
        <dbReference type="ARBA" id="ARBA00006484"/>
    </source>
</evidence>
<dbReference type="OrthoDB" id="294295at2759"/>
<dbReference type="PROSITE" id="PS00061">
    <property type="entry name" value="ADH_SHORT"/>
    <property type="match status" value="1"/>
</dbReference>
<dbReference type="SUPFAM" id="SSF51735">
    <property type="entry name" value="NAD(P)-binding Rossmann-fold domains"/>
    <property type="match status" value="1"/>
</dbReference>
<dbReference type="Proteomes" id="UP000326924">
    <property type="component" value="Unassembled WGS sequence"/>
</dbReference>
<feature type="domain" description="Ketoreductase" evidence="5">
    <location>
        <begin position="10"/>
        <end position="194"/>
    </location>
</feature>
<accession>A0A5J5F0Y4</accession>
<dbReference type="InterPro" id="IPR020904">
    <property type="entry name" value="Sc_DH/Rdtase_CS"/>
</dbReference>
<sequence length="259" mass="27431">MASMFDLTGKTALITGGTRGIGKAMALALAEAGADTILVQRDATNLATKDAIVSLGRQCLIHSSDLSSSTSVRSIVPTLCAGASTLPNGGIHILLNCAGIQRRHPTAEFPDSDWDEILQTNLSTVFMLCRALGKYWLENGIRGRIVNIASLLTFQGGMTVAGYAAAKHGVAGLTKALSNEWAGRGIGVNAIAPGYIATDMNLDLQKDETRNRQILERIPAQRWGCPEDFKGPVVFLASEKASGYVSGEILVVDGGWMGR</sequence>
<gene>
    <name evidence="6" type="ORF">FN846DRAFT_898315</name>
</gene>
<dbReference type="InterPro" id="IPR002347">
    <property type="entry name" value="SDR_fam"/>
</dbReference>
<dbReference type="SMART" id="SM00822">
    <property type="entry name" value="PKS_KR"/>
    <property type="match status" value="1"/>
</dbReference>
<dbReference type="Gene3D" id="3.40.50.720">
    <property type="entry name" value="NAD(P)-binding Rossmann-like Domain"/>
    <property type="match status" value="1"/>
</dbReference>
<keyword evidence="3" id="KW-0560">Oxidoreductase</keyword>
<dbReference type="PANTHER" id="PTHR42760:SF5">
    <property type="entry name" value="2-DEHYDRO-3-DEOXY-D-GLUCONATE 5-DEHYDROGENASE"/>
    <property type="match status" value="1"/>
</dbReference>
<dbReference type="AlphaFoldDB" id="A0A5J5F0Y4"/>
<evidence type="ECO:0000256" key="2">
    <source>
        <dbReference type="ARBA" id="ARBA00022857"/>
    </source>
</evidence>
<dbReference type="InterPro" id="IPR036291">
    <property type="entry name" value="NAD(P)-bd_dom_sf"/>
</dbReference>
<evidence type="ECO:0000256" key="4">
    <source>
        <dbReference type="RuleBase" id="RU000363"/>
    </source>
</evidence>
<proteinExistence type="inferred from homology"/>
<evidence type="ECO:0000256" key="3">
    <source>
        <dbReference type="ARBA" id="ARBA00023002"/>
    </source>
</evidence>
<dbReference type="PRINTS" id="PR00080">
    <property type="entry name" value="SDRFAMILY"/>
</dbReference>
<evidence type="ECO:0000313" key="6">
    <source>
        <dbReference type="EMBL" id="KAA8909388.1"/>
    </source>
</evidence>
<dbReference type="PANTHER" id="PTHR42760">
    <property type="entry name" value="SHORT-CHAIN DEHYDROGENASES/REDUCTASES FAMILY MEMBER"/>
    <property type="match status" value="1"/>
</dbReference>
<evidence type="ECO:0000259" key="5">
    <source>
        <dbReference type="SMART" id="SM00822"/>
    </source>
</evidence>
<dbReference type="GO" id="GO:0016616">
    <property type="term" value="F:oxidoreductase activity, acting on the CH-OH group of donors, NAD or NADP as acceptor"/>
    <property type="evidence" value="ECO:0007669"/>
    <property type="project" value="TreeGrafter"/>
</dbReference>
<dbReference type="EMBL" id="VXIS01000058">
    <property type="protein sequence ID" value="KAA8909388.1"/>
    <property type="molecule type" value="Genomic_DNA"/>
</dbReference>
<reference evidence="6 7" key="1">
    <citation type="submission" date="2019-09" db="EMBL/GenBank/DDBJ databases">
        <title>Draft genome of the ectomycorrhizal ascomycete Sphaerosporella brunnea.</title>
        <authorList>
            <consortium name="DOE Joint Genome Institute"/>
            <person name="Benucci G.M."/>
            <person name="Marozzi G."/>
            <person name="Antonielli L."/>
            <person name="Sanchez S."/>
            <person name="Marco P."/>
            <person name="Wang X."/>
            <person name="Falini L.B."/>
            <person name="Barry K."/>
            <person name="Haridas S."/>
            <person name="Lipzen A."/>
            <person name="Labutti K."/>
            <person name="Grigoriev I.V."/>
            <person name="Murat C."/>
            <person name="Martin F."/>
            <person name="Albertini E."/>
            <person name="Donnini D."/>
            <person name="Bonito G."/>
        </authorList>
    </citation>
    <scope>NUCLEOTIDE SEQUENCE [LARGE SCALE GENOMIC DNA]</scope>
    <source>
        <strain evidence="6 7">Sb_GMNB300</strain>
    </source>
</reference>